<dbReference type="PANTHER" id="PTHR23063">
    <property type="entry name" value="PHOSPHOLIPID ACYLTRANSFERASE"/>
    <property type="match status" value="1"/>
</dbReference>
<evidence type="ECO:0000256" key="8">
    <source>
        <dbReference type="ARBA" id="ARBA00023098"/>
    </source>
</evidence>
<evidence type="ECO:0000256" key="4">
    <source>
        <dbReference type="ARBA" id="ARBA00022516"/>
    </source>
</evidence>
<keyword evidence="12" id="KW-0012">Acyltransferase</keyword>
<keyword evidence="5" id="KW-0808">Transferase</keyword>
<dbReference type="InterPro" id="IPR002123">
    <property type="entry name" value="Plipid/glycerol_acylTrfase"/>
</dbReference>
<keyword evidence="8" id="KW-0443">Lipid metabolism</keyword>
<name>A0ABP0UR28_9BRYO</name>
<evidence type="ECO:0000256" key="6">
    <source>
        <dbReference type="ARBA" id="ARBA00022692"/>
    </source>
</evidence>
<evidence type="ECO:0000256" key="9">
    <source>
        <dbReference type="ARBA" id="ARBA00023136"/>
    </source>
</evidence>
<feature type="transmembrane region" description="Helical" evidence="13">
    <location>
        <begin position="47"/>
        <end position="70"/>
    </location>
</feature>
<feature type="domain" description="Phospholipid/glycerol acyltransferase" evidence="14">
    <location>
        <begin position="125"/>
        <end position="235"/>
    </location>
</feature>
<evidence type="ECO:0000256" key="7">
    <source>
        <dbReference type="ARBA" id="ARBA00022989"/>
    </source>
</evidence>
<keyword evidence="11" id="KW-1208">Phospholipid metabolism</keyword>
<comment type="subcellular location">
    <subcellularLocation>
        <location evidence="1">Membrane</location>
    </subcellularLocation>
</comment>
<evidence type="ECO:0000259" key="14">
    <source>
        <dbReference type="SMART" id="SM00563"/>
    </source>
</evidence>
<evidence type="ECO:0000256" key="5">
    <source>
        <dbReference type="ARBA" id="ARBA00022679"/>
    </source>
</evidence>
<proteinExistence type="inferred from homology"/>
<keyword evidence="7 13" id="KW-1133">Transmembrane helix</keyword>
<evidence type="ECO:0000256" key="2">
    <source>
        <dbReference type="ARBA" id="ARBA00005074"/>
    </source>
</evidence>
<dbReference type="InterPro" id="IPR045252">
    <property type="entry name" value="LPCAT1-like"/>
</dbReference>
<dbReference type="SUPFAM" id="SSF69593">
    <property type="entry name" value="Glycerol-3-phosphate (1)-acyltransferase"/>
    <property type="match status" value="1"/>
</dbReference>
<evidence type="ECO:0000313" key="16">
    <source>
        <dbReference type="Proteomes" id="UP001497512"/>
    </source>
</evidence>
<dbReference type="Proteomes" id="UP001497512">
    <property type="component" value="Chromosome 6"/>
</dbReference>
<keyword evidence="9 13" id="KW-0472">Membrane</keyword>
<evidence type="ECO:0000256" key="12">
    <source>
        <dbReference type="ARBA" id="ARBA00023315"/>
    </source>
</evidence>
<keyword evidence="4" id="KW-0444">Lipid biosynthesis</keyword>
<dbReference type="InterPro" id="IPR011992">
    <property type="entry name" value="EF-hand-dom_pair"/>
</dbReference>
<sequence>MRKNGEKKGQGAGGLGQPIEVQTDQTFNPFRNDSRFEGTYEVVKTVVLFPVMLLRAVLFVAALLLGYCITKIALLGAKKVLTKPFPTWRRVLLLPVRFCARIQLFSCGFQWICVKGKPAPRQEAPILVSNHVTFADPLFIFFRHLPVIVTAQENLTMPVAGAIMKAMQVIAVNRDLPDSRRNASGAIKRKAMCNDWSHVMIFPEATTTNGKALVSFKAGAFTPGYAVQPMLMRYPHVHIDPSWVAEGPVVYWLLFRLMTQFHNFMSVEYLPVIHPTLAEQKNPRAFAERVRATMARALNVSVTQHSYEDAALAMEAVKLKLESKAGILEFGKFEKLYQLSFKDAKLWLHKFLAMDPAKRGVVTYWNFINALHLPDCVLLRQVFSYFDRTDRGFIDFSQYAAGVAFIVKHDKFKEAIEATFKFCNADGDGILDKAKAQTSFREVIPSITNQQVHFLFEKLDGKKPGVISMAEFSQFFEENPEYLLIFLIANPDLLSSSKKDFDEDFLNVDIKMTE</sequence>
<keyword evidence="6 13" id="KW-0812">Transmembrane</keyword>
<evidence type="ECO:0000256" key="11">
    <source>
        <dbReference type="ARBA" id="ARBA00023264"/>
    </source>
</evidence>
<dbReference type="PANTHER" id="PTHR23063:SF50">
    <property type="entry name" value="PHOSPHOLIPID_GLYCEROL ACYLTRANSFERASE DOMAIN-CONTAINING PROTEIN"/>
    <property type="match status" value="1"/>
</dbReference>
<keyword evidence="16" id="KW-1185">Reference proteome</keyword>
<dbReference type="SMART" id="SM00563">
    <property type="entry name" value="PlsC"/>
    <property type="match status" value="1"/>
</dbReference>
<comment type="similarity">
    <text evidence="3">Belongs to the 1-acyl-sn-glycerol-3-phosphate acyltransferase family.</text>
</comment>
<dbReference type="EMBL" id="OZ019898">
    <property type="protein sequence ID" value="CAK9228358.1"/>
    <property type="molecule type" value="Genomic_DNA"/>
</dbReference>
<protein>
    <recommendedName>
        <fullName evidence="14">Phospholipid/glycerol acyltransferase domain-containing protein</fullName>
    </recommendedName>
</protein>
<evidence type="ECO:0000256" key="13">
    <source>
        <dbReference type="SAM" id="Phobius"/>
    </source>
</evidence>
<comment type="pathway">
    <text evidence="2">Lipid metabolism; phospholipid metabolism.</text>
</comment>
<accession>A0ABP0UR28</accession>
<dbReference type="Pfam" id="PF01553">
    <property type="entry name" value="Acyltransferase"/>
    <property type="match status" value="1"/>
</dbReference>
<evidence type="ECO:0000256" key="3">
    <source>
        <dbReference type="ARBA" id="ARBA00008655"/>
    </source>
</evidence>
<keyword evidence="10" id="KW-0594">Phospholipid biosynthesis</keyword>
<evidence type="ECO:0000256" key="10">
    <source>
        <dbReference type="ARBA" id="ARBA00023209"/>
    </source>
</evidence>
<dbReference type="SUPFAM" id="SSF47473">
    <property type="entry name" value="EF-hand"/>
    <property type="match status" value="1"/>
</dbReference>
<organism evidence="15 16">
    <name type="scientific">Sphagnum troendelagicum</name>
    <dbReference type="NCBI Taxonomy" id="128251"/>
    <lineage>
        <taxon>Eukaryota</taxon>
        <taxon>Viridiplantae</taxon>
        <taxon>Streptophyta</taxon>
        <taxon>Embryophyta</taxon>
        <taxon>Bryophyta</taxon>
        <taxon>Sphagnophytina</taxon>
        <taxon>Sphagnopsida</taxon>
        <taxon>Sphagnales</taxon>
        <taxon>Sphagnaceae</taxon>
        <taxon>Sphagnum</taxon>
    </lineage>
</organism>
<evidence type="ECO:0000256" key="1">
    <source>
        <dbReference type="ARBA" id="ARBA00004370"/>
    </source>
</evidence>
<evidence type="ECO:0000313" key="15">
    <source>
        <dbReference type="EMBL" id="CAK9228358.1"/>
    </source>
</evidence>
<dbReference type="CDD" id="cd07991">
    <property type="entry name" value="LPLAT_LPCAT1-like"/>
    <property type="match status" value="1"/>
</dbReference>
<reference evidence="15" key="1">
    <citation type="submission" date="2024-02" db="EMBL/GenBank/DDBJ databases">
        <authorList>
            <consortium name="ELIXIR-Norway"/>
            <consortium name="Elixir Norway"/>
        </authorList>
    </citation>
    <scope>NUCLEOTIDE SEQUENCE</scope>
</reference>
<dbReference type="Gene3D" id="1.10.238.10">
    <property type="entry name" value="EF-hand"/>
    <property type="match status" value="1"/>
</dbReference>
<gene>
    <name evidence="15" type="ORF">CSSPTR1EN2_LOCUS18998</name>
</gene>